<keyword evidence="2" id="KW-0732">Signal</keyword>
<feature type="compositionally biased region" description="Acidic residues" evidence="3">
    <location>
        <begin position="248"/>
        <end position="272"/>
    </location>
</feature>
<dbReference type="InterPro" id="IPR007428">
    <property type="entry name" value="MlaA"/>
</dbReference>
<organism evidence="4 5">
    <name type="scientific">Paenalcaligenes hermetiae</name>
    <dbReference type="NCBI Taxonomy" id="1157987"/>
    <lineage>
        <taxon>Bacteria</taxon>
        <taxon>Pseudomonadati</taxon>
        <taxon>Pseudomonadota</taxon>
        <taxon>Betaproteobacteria</taxon>
        <taxon>Burkholderiales</taxon>
        <taxon>Alcaligenaceae</taxon>
        <taxon>Paenalcaligenes</taxon>
    </lineage>
</organism>
<gene>
    <name evidence="4" type="ORF">GCM10023337_15940</name>
</gene>
<evidence type="ECO:0000256" key="3">
    <source>
        <dbReference type="SAM" id="MobiDB-lite"/>
    </source>
</evidence>
<reference evidence="5" key="1">
    <citation type="journal article" date="2019" name="Int. J. Syst. Evol. Microbiol.">
        <title>The Global Catalogue of Microorganisms (GCM) 10K type strain sequencing project: providing services to taxonomists for standard genome sequencing and annotation.</title>
        <authorList>
            <consortium name="The Broad Institute Genomics Platform"/>
            <consortium name="The Broad Institute Genome Sequencing Center for Infectious Disease"/>
            <person name="Wu L."/>
            <person name="Ma J."/>
        </authorList>
    </citation>
    <scope>NUCLEOTIDE SEQUENCE [LARGE SCALE GENOMIC DNA]</scope>
    <source>
        <strain evidence="5">JCM 18423</strain>
    </source>
</reference>
<protein>
    <submittedName>
        <fullName evidence="4">VacJ family lipoprotein</fullName>
    </submittedName>
</protein>
<evidence type="ECO:0000313" key="5">
    <source>
        <dbReference type="Proteomes" id="UP001500227"/>
    </source>
</evidence>
<proteinExistence type="inferred from homology"/>
<dbReference type="PANTHER" id="PTHR30035">
    <property type="entry name" value="LIPOPROTEIN VACJ-RELATED"/>
    <property type="match status" value="1"/>
</dbReference>
<dbReference type="EMBL" id="BAABKD010000009">
    <property type="protein sequence ID" value="GAA5090911.1"/>
    <property type="molecule type" value="Genomic_DNA"/>
</dbReference>
<comment type="similarity">
    <text evidence="1">Belongs to the MlaA family.</text>
</comment>
<name>A0ABP9M8E8_9BURK</name>
<sequence>MSILRSTLPSTTSRLGRVGAISATLAFVTGCATVQTPNPNDPWESYNRTMDKINYNVDQALIRPIANTYKTLTPRPARTCISNMFNNLGDVWSAANSFLQGRPHDFFNSLGRVLFNSTMGIGGCFDVATKNGSKRIPNDFGTTLGVWGIGSGPYVVLPIIGPSTVRDTTALAGGAAVGFSQSSPITSIKNVPVRNSIMGLYFVDLRTGLLDAEELVNDIAIDRYSFIRDAYLQRRQSLINSKLRDPFDDSYGDDLPDYEDYDDFDDEAPVNP</sequence>
<keyword evidence="4" id="KW-0449">Lipoprotein</keyword>
<comment type="caution">
    <text evidence="4">The sequence shown here is derived from an EMBL/GenBank/DDBJ whole genome shotgun (WGS) entry which is preliminary data.</text>
</comment>
<dbReference type="Pfam" id="PF04333">
    <property type="entry name" value="MlaA"/>
    <property type="match status" value="1"/>
</dbReference>
<feature type="region of interest" description="Disordered" evidence="3">
    <location>
        <begin position="247"/>
        <end position="272"/>
    </location>
</feature>
<dbReference type="RefSeq" id="WP_345370915.1">
    <property type="nucleotide sequence ID" value="NZ_BAABKD010000009.1"/>
</dbReference>
<evidence type="ECO:0000256" key="2">
    <source>
        <dbReference type="ARBA" id="ARBA00022729"/>
    </source>
</evidence>
<dbReference type="PANTHER" id="PTHR30035:SF3">
    <property type="entry name" value="INTERMEMBRANE PHOSPHOLIPID TRANSPORT SYSTEM LIPOPROTEIN MLAA"/>
    <property type="match status" value="1"/>
</dbReference>
<dbReference type="PROSITE" id="PS51257">
    <property type="entry name" value="PROKAR_LIPOPROTEIN"/>
    <property type="match status" value="1"/>
</dbReference>
<evidence type="ECO:0000256" key="1">
    <source>
        <dbReference type="ARBA" id="ARBA00010634"/>
    </source>
</evidence>
<dbReference type="Proteomes" id="UP001500227">
    <property type="component" value="Unassembled WGS sequence"/>
</dbReference>
<keyword evidence="5" id="KW-1185">Reference proteome</keyword>
<evidence type="ECO:0000313" key="4">
    <source>
        <dbReference type="EMBL" id="GAA5090911.1"/>
    </source>
</evidence>
<accession>A0ABP9M8E8</accession>
<dbReference type="PRINTS" id="PR01805">
    <property type="entry name" value="VACJLIPOPROT"/>
</dbReference>